<dbReference type="InterPro" id="IPR018547">
    <property type="entry name" value="AbiEi_C"/>
</dbReference>
<dbReference type="RefSeq" id="WP_337337921.1">
    <property type="nucleotide sequence ID" value="NZ_JBBDGL010000002.1"/>
</dbReference>
<evidence type="ECO:0000313" key="3">
    <source>
        <dbReference type="Proteomes" id="UP001368654"/>
    </source>
</evidence>
<dbReference type="Proteomes" id="UP001368654">
    <property type="component" value="Unassembled WGS sequence"/>
</dbReference>
<feature type="domain" description="AbiEi antitoxin C-terminal" evidence="1">
    <location>
        <begin position="55"/>
        <end position="130"/>
    </location>
</feature>
<protein>
    <submittedName>
        <fullName evidence="2">Type IV toxin-antitoxin system AbiEi family antitoxin</fullName>
    </submittedName>
</protein>
<organism evidence="2 3">
    <name type="scientific">Microbacterium marmarense</name>
    <dbReference type="NCBI Taxonomy" id="3122051"/>
    <lineage>
        <taxon>Bacteria</taxon>
        <taxon>Bacillati</taxon>
        <taxon>Actinomycetota</taxon>
        <taxon>Actinomycetes</taxon>
        <taxon>Micrococcales</taxon>
        <taxon>Microbacteriaceae</taxon>
        <taxon>Microbacterium</taxon>
    </lineage>
</organism>
<evidence type="ECO:0000259" key="1">
    <source>
        <dbReference type="Pfam" id="PF09407"/>
    </source>
</evidence>
<accession>A0ABU8LV01</accession>
<gene>
    <name evidence="2" type="ORF">WDU96_07710</name>
</gene>
<name>A0ABU8LV01_9MICO</name>
<proteinExistence type="predicted"/>
<sequence length="179" mass="19678">MASQFLYFPDDRLSLAELTAACLDGDLVELGPAFMPADAVETSALRAGSMQLLLGDSLAATHLSAAWIYGTRHNPPLRHNVQRAVPQRRNRLPARSVIYRDVQLPGSDLQRIGGVWVTSPARTVGDLARTHDEEYRATARQMVAYDLPLLRASIRQLEASTLPNKHDALALLRQQDVAG</sequence>
<dbReference type="Pfam" id="PF09407">
    <property type="entry name" value="AbiEi_1"/>
    <property type="match status" value="1"/>
</dbReference>
<dbReference type="EMBL" id="JBBDGL010000002">
    <property type="protein sequence ID" value="MEJ1155486.1"/>
    <property type="molecule type" value="Genomic_DNA"/>
</dbReference>
<comment type="caution">
    <text evidence="2">The sequence shown here is derived from an EMBL/GenBank/DDBJ whole genome shotgun (WGS) entry which is preliminary data.</text>
</comment>
<reference evidence="2 3" key="1">
    <citation type="submission" date="2024-02" db="EMBL/GenBank/DDBJ databases">
        <authorList>
            <person name="Saticioglu I.B."/>
        </authorList>
    </citation>
    <scope>NUCLEOTIDE SEQUENCE [LARGE SCALE GENOMIC DNA]</scope>
    <source>
        <strain evidence="2 3">Mu-86</strain>
    </source>
</reference>
<keyword evidence="3" id="KW-1185">Reference proteome</keyword>
<evidence type="ECO:0000313" key="2">
    <source>
        <dbReference type="EMBL" id="MEJ1155486.1"/>
    </source>
</evidence>